<dbReference type="OrthoDB" id="10516849at2759"/>
<evidence type="ECO:0000313" key="3">
    <source>
        <dbReference type="EMBL" id="RWR92383.1"/>
    </source>
</evidence>
<evidence type="ECO:0000256" key="2">
    <source>
        <dbReference type="SAM" id="SignalP"/>
    </source>
</evidence>
<feature type="chain" id="PRO_5018695517" description="Secreted protein" evidence="2">
    <location>
        <begin position="19"/>
        <end position="79"/>
    </location>
</feature>
<evidence type="ECO:0008006" key="5">
    <source>
        <dbReference type="Google" id="ProtNLM"/>
    </source>
</evidence>
<accession>A0A3S3P3C7</accession>
<feature type="compositionally biased region" description="Basic and acidic residues" evidence="1">
    <location>
        <begin position="70"/>
        <end position="79"/>
    </location>
</feature>
<protein>
    <recommendedName>
        <fullName evidence="5">Secreted protein</fullName>
    </recommendedName>
</protein>
<keyword evidence="2" id="KW-0732">Signal</keyword>
<organism evidence="3 4">
    <name type="scientific">Cinnamomum micranthum f. kanehirae</name>
    <dbReference type="NCBI Taxonomy" id="337451"/>
    <lineage>
        <taxon>Eukaryota</taxon>
        <taxon>Viridiplantae</taxon>
        <taxon>Streptophyta</taxon>
        <taxon>Embryophyta</taxon>
        <taxon>Tracheophyta</taxon>
        <taxon>Spermatophyta</taxon>
        <taxon>Magnoliopsida</taxon>
        <taxon>Magnoliidae</taxon>
        <taxon>Laurales</taxon>
        <taxon>Lauraceae</taxon>
        <taxon>Cinnamomum</taxon>
    </lineage>
</organism>
<dbReference type="STRING" id="337451.A0A3S3P3C7"/>
<evidence type="ECO:0000313" key="4">
    <source>
        <dbReference type="Proteomes" id="UP000283530"/>
    </source>
</evidence>
<sequence length="79" mass="8500">MVFLLAALTVQVVAQITAQVLLSTGWMDIHIELGQCRNCVEQISPSAGYSPTAPGYSPSSTGQYTPQLSNRDKDEDKNG</sequence>
<dbReference type="Proteomes" id="UP000283530">
    <property type="component" value="Unassembled WGS sequence"/>
</dbReference>
<gene>
    <name evidence="3" type="ORF">CKAN_02159300</name>
</gene>
<dbReference type="EMBL" id="QPKB01000009">
    <property type="protein sequence ID" value="RWR92383.1"/>
    <property type="molecule type" value="Genomic_DNA"/>
</dbReference>
<feature type="compositionally biased region" description="Polar residues" evidence="1">
    <location>
        <begin position="57"/>
        <end position="69"/>
    </location>
</feature>
<name>A0A3S3P3C7_9MAGN</name>
<reference evidence="3 4" key="1">
    <citation type="journal article" date="2019" name="Nat. Plants">
        <title>Stout camphor tree genome fills gaps in understanding of flowering plant genome evolution.</title>
        <authorList>
            <person name="Chaw S.M."/>
            <person name="Liu Y.C."/>
            <person name="Wu Y.W."/>
            <person name="Wang H.Y."/>
            <person name="Lin C.I."/>
            <person name="Wu C.S."/>
            <person name="Ke H.M."/>
            <person name="Chang L.Y."/>
            <person name="Hsu C.Y."/>
            <person name="Yang H.T."/>
            <person name="Sudianto E."/>
            <person name="Hsu M.H."/>
            <person name="Wu K.P."/>
            <person name="Wang L.N."/>
            <person name="Leebens-Mack J.H."/>
            <person name="Tsai I.J."/>
        </authorList>
    </citation>
    <scope>NUCLEOTIDE SEQUENCE [LARGE SCALE GENOMIC DNA]</scope>
    <source>
        <strain evidence="4">cv. Chaw 1501</strain>
        <tissue evidence="3">Young leaves</tissue>
    </source>
</reference>
<proteinExistence type="predicted"/>
<keyword evidence="4" id="KW-1185">Reference proteome</keyword>
<comment type="caution">
    <text evidence="3">The sequence shown here is derived from an EMBL/GenBank/DDBJ whole genome shotgun (WGS) entry which is preliminary data.</text>
</comment>
<dbReference type="AlphaFoldDB" id="A0A3S3P3C7"/>
<feature type="region of interest" description="Disordered" evidence="1">
    <location>
        <begin position="50"/>
        <end position="79"/>
    </location>
</feature>
<feature type="signal peptide" evidence="2">
    <location>
        <begin position="1"/>
        <end position="18"/>
    </location>
</feature>
<evidence type="ECO:0000256" key="1">
    <source>
        <dbReference type="SAM" id="MobiDB-lite"/>
    </source>
</evidence>